<keyword evidence="5" id="KW-1185">Reference proteome</keyword>
<dbReference type="PANTHER" id="PTHR43861:SF1">
    <property type="entry name" value="TRANS-ACONITATE 2-METHYLTRANSFERASE"/>
    <property type="match status" value="1"/>
</dbReference>
<sequence>MSDDRTLAVYNRQTDDYVAMMDQEAAKDPMIRHFIATCSDGGDVLDLGCGAGHYARRMAEAGLIVSALDASESMIEHAAAIPGVSAQLGRFEDVSGENLYNGIWAYFSLLHAPRQDLPDHLFRIATALRPGGVFFIGMKRGSGGKRDKLDRFYEYYEQVELEALLRNAGLNPVNHWLGKAEGLAGNPEGWIVIEAHG</sequence>
<dbReference type="InterPro" id="IPR029063">
    <property type="entry name" value="SAM-dependent_MTases_sf"/>
</dbReference>
<keyword evidence="1 4" id="KW-0489">Methyltransferase</keyword>
<evidence type="ECO:0000313" key="5">
    <source>
        <dbReference type="Proteomes" id="UP000193061"/>
    </source>
</evidence>
<dbReference type="OrthoDB" id="9804312at2"/>
<evidence type="ECO:0000256" key="1">
    <source>
        <dbReference type="ARBA" id="ARBA00022603"/>
    </source>
</evidence>
<gene>
    <name evidence="4" type="primary">cypM</name>
    <name evidence="4" type="ORF">ROA7450_00875</name>
</gene>
<name>A0A1X6YJ81_9RHOB</name>
<reference evidence="4 5" key="1">
    <citation type="submission" date="2017-03" db="EMBL/GenBank/DDBJ databases">
        <authorList>
            <person name="Afonso C.L."/>
            <person name="Miller P.J."/>
            <person name="Scott M.A."/>
            <person name="Spackman E."/>
            <person name="Goraichik I."/>
            <person name="Dimitrov K.M."/>
            <person name="Suarez D.L."/>
            <person name="Swayne D.E."/>
        </authorList>
    </citation>
    <scope>NUCLEOTIDE SEQUENCE [LARGE SCALE GENOMIC DNA]</scope>
    <source>
        <strain evidence="4 5">CECT 7450</strain>
    </source>
</reference>
<dbReference type="EMBL" id="FWFX01000002">
    <property type="protein sequence ID" value="SLN22701.1"/>
    <property type="molecule type" value="Genomic_DNA"/>
</dbReference>
<feature type="domain" description="Methyltransferase" evidence="3">
    <location>
        <begin position="44"/>
        <end position="132"/>
    </location>
</feature>
<evidence type="ECO:0000313" key="4">
    <source>
        <dbReference type="EMBL" id="SLN22701.1"/>
    </source>
</evidence>
<dbReference type="EC" id="2.1.1.-" evidence="4"/>
<dbReference type="InterPro" id="IPR041698">
    <property type="entry name" value="Methyltransf_25"/>
</dbReference>
<dbReference type="RefSeq" id="WP_085804413.1">
    <property type="nucleotide sequence ID" value="NZ_FWFX01000002.1"/>
</dbReference>
<dbReference type="PANTHER" id="PTHR43861">
    <property type="entry name" value="TRANS-ACONITATE 2-METHYLTRANSFERASE-RELATED"/>
    <property type="match status" value="1"/>
</dbReference>
<dbReference type="Pfam" id="PF13649">
    <property type="entry name" value="Methyltransf_25"/>
    <property type="match status" value="1"/>
</dbReference>
<keyword evidence="2 4" id="KW-0808">Transferase</keyword>
<evidence type="ECO:0000259" key="3">
    <source>
        <dbReference type="Pfam" id="PF13649"/>
    </source>
</evidence>
<protein>
    <submittedName>
        <fullName evidence="4">Cypemycin methyltransferase</fullName>
        <ecNumber evidence="4">2.1.1.-</ecNumber>
    </submittedName>
</protein>
<dbReference type="Proteomes" id="UP000193061">
    <property type="component" value="Unassembled WGS sequence"/>
</dbReference>
<evidence type="ECO:0000256" key="2">
    <source>
        <dbReference type="ARBA" id="ARBA00022679"/>
    </source>
</evidence>
<organism evidence="4 5">
    <name type="scientific">Roseovarius albus</name>
    <dbReference type="NCBI Taxonomy" id="1247867"/>
    <lineage>
        <taxon>Bacteria</taxon>
        <taxon>Pseudomonadati</taxon>
        <taxon>Pseudomonadota</taxon>
        <taxon>Alphaproteobacteria</taxon>
        <taxon>Rhodobacterales</taxon>
        <taxon>Roseobacteraceae</taxon>
        <taxon>Roseovarius</taxon>
    </lineage>
</organism>
<dbReference type="CDD" id="cd02440">
    <property type="entry name" value="AdoMet_MTases"/>
    <property type="match status" value="1"/>
</dbReference>
<dbReference type="SUPFAM" id="SSF53335">
    <property type="entry name" value="S-adenosyl-L-methionine-dependent methyltransferases"/>
    <property type="match status" value="1"/>
</dbReference>
<dbReference type="AlphaFoldDB" id="A0A1X6YJ81"/>
<dbReference type="Gene3D" id="3.40.50.150">
    <property type="entry name" value="Vaccinia Virus protein VP39"/>
    <property type="match status" value="1"/>
</dbReference>
<dbReference type="GO" id="GO:0008168">
    <property type="term" value="F:methyltransferase activity"/>
    <property type="evidence" value="ECO:0007669"/>
    <property type="project" value="UniProtKB-KW"/>
</dbReference>
<proteinExistence type="predicted"/>
<accession>A0A1X6YJ81</accession>
<dbReference type="GO" id="GO:0032259">
    <property type="term" value="P:methylation"/>
    <property type="evidence" value="ECO:0007669"/>
    <property type="project" value="UniProtKB-KW"/>
</dbReference>